<dbReference type="InterPro" id="IPR014729">
    <property type="entry name" value="Rossmann-like_a/b/a_fold"/>
</dbReference>
<dbReference type="CDD" id="cd00293">
    <property type="entry name" value="USP-like"/>
    <property type="match status" value="2"/>
</dbReference>
<comment type="caution">
    <text evidence="5">The sequence shown here is derived from an EMBL/GenBank/DDBJ whole genome shotgun (WGS) entry which is preliminary data.</text>
</comment>
<evidence type="ECO:0000256" key="2">
    <source>
        <dbReference type="ARBA" id="ARBA00022741"/>
    </source>
</evidence>
<dbReference type="AlphaFoldDB" id="A0A841JVQ0"/>
<organism evidence="5 6">
    <name type="scientific">Silvibacterium bohemicum</name>
    <dbReference type="NCBI Taxonomy" id="1577686"/>
    <lineage>
        <taxon>Bacteria</taxon>
        <taxon>Pseudomonadati</taxon>
        <taxon>Acidobacteriota</taxon>
        <taxon>Terriglobia</taxon>
        <taxon>Terriglobales</taxon>
        <taxon>Acidobacteriaceae</taxon>
        <taxon>Silvibacterium</taxon>
    </lineage>
</organism>
<sequence length="324" mass="34975">MQNGVEGRFKRCTLAAPDRILVATDFSDMEYLLPHAIAQARAGGSEVTLVHAVSPCNEVAVEAGAVPSYVDRTKIVRDARVMLLGVVRQIESRGISCNTAVREGLASDVIHEELRRTDATRLILGTHGRGRLGQLALGSVAQELISTVNIPVFAVGSHARDAVRHATPRNILHPVSLMGDYQESVDMALDIAQTYRSELTLLYVLDPDVADSINPERILDWARYALDALAPDATALMPPVHTLVTTGQLTEEVLKAALQTNADWIVLGSDGGHRFGPINASTAYKLLTAATCPVLSLRHEPYRTGSRKLEVTAQCSFAPSIARA</sequence>
<dbReference type="PANTHER" id="PTHR46268">
    <property type="entry name" value="STRESS RESPONSE PROTEIN NHAX"/>
    <property type="match status" value="1"/>
</dbReference>
<gene>
    <name evidence="5" type="ORF">HNQ77_001768</name>
</gene>
<dbReference type="GO" id="GO:0005524">
    <property type="term" value="F:ATP binding"/>
    <property type="evidence" value="ECO:0007669"/>
    <property type="project" value="UniProtKB-KW"/>
</dbReference>
<dbReference type="InterPro" id="IPR006015">
    <property type="entry name" value="Universal_stress_UspA"/>
</dbReference>
<dbReference type="PANTHER" id="PTHR46268:SF27">
    <property type="entry name" value="UNIVERSAL STRESS PROTEIN RV2623"/>
    <property type="match status" value="1"/>
</dbReference>
<dbReference type="EMBL" id="JACHEK010000003">
    <property type="protein sequence ID" value="MBB6143819.1"/>
    <property type="molecule type" value="Genomic_DNA"/>
</dbReference>
<dbReference type="Proteomes" id="UP000538666">
    <property type="component" value="Unassembled WGS sequence"/>
</dbReference>
<keyword evidence="2" id="KW-0547">Nucleotide-binding</keyword>
<dbReference type="RefSeq" id="WP_050058609.1">
    <property type="nucleotide sequence ID" value="NZ_JACHEK010000003.1"/>
</dbReference>
<dbReference type="InterPro" id="IPR006016">
    <property type="entry name" value="UspA"/>
</dbReference>
<evidence type="ECO:0000259" key="4">
    <source>
        <dbReference type="Pfam" id="PF00582"/>
    </source>
</evidence>
<dbReference type="Gene3D" id="3.40.50.620">
    <property type="entry name" value="HUPs"/>
    <property type="match status" value="2"/>
</dbReference>
<comment type="similarity">
    <text evidence="1">Belongs to the universal stress protein A family.</text>
</comment>
<reference evidence="5 6" key="1">
    <citation type="submission" date="2020-08" db="EMBL/GenBank/DDBJ databases">
        <title>Genomic Encyclopedia of Type Strains, Phase IV (KMG-IV): sequencing the most valuable type-strain genomes for metagenomic binning, comparative biology and taxonomic classification.</title>
        <authorList>
            <person name="Goeker M."/>
        </authorList>
    </citation>
    <scope>NUCLEOTIDE SEQUENCE [LARGE SCALE GENOMIC DNA]</scope>
    <source>
        <strain evidence="5 6">DSM 103733</strain>
    </source>
</reference>
<keyword evidence="3" id="KW-0067">ATP-binding</keyword>
<proteinExistence type="inferred from homology"/>
<evidence type="ECO:0000313" key="6">
    <source>
        <dbReference type="Proteomes" id="UP000538666"/>
    </source>
</evidence>
<dbReference type="PRINTS" id="PR01438">
    <property type="entry name" value="UNVRSLSTRESS"/>
</dbReference>
<evidence type="ECO:0000313" key="5">
    <source>
        <dbReference type="EMBL" id="MBB6143819.1"/>
    </source>
</evidence>
<feature type="domain" description="UspA" evidence="4">
    <location>
        <begin position="18"/>
        <end position="155"/>
    </location>
</feature>
<name>A0A841JVQ0_9BACT</name>
<evidence type="ECO:0000256" key="1">
    <source>
        <dbReference type="ARBA" id="ARBA00008791"/>
    </source>
</evidence>
<feature type="domain" description="UspA" evidence="4">
    <location>
        <begin position="169"/>
        <end position="295"/>
    </location>
</feature>
<protein>
    <submittedName>
        <fullName evidence="5">Nucleotide-binding universal stress UspA family protein</fullName>
    </submittedName>
</protein>
<evidence type="ECO:0000256" key="3">
    <source>
        <dbReference type="ARBA" id="ARBA00022840"/>
    </source>
</evidence>
<dbReference type="OrthoDB" id="116438at2"/>
<dbReference type="Pfam" id="PF00582">
    <property type="entry name" value="Usp"/>
    <property type="match status" value="2"/>
</dbReference>
<keyword evidence="6" id="KW-1185">Reference proteome</keyword>
<dbReference type="SUPFAM" id="SSF52402">
    <property type="entry name" value="Adenine nucleotide alpha hydrolases-like"/>
    <property type="match status" value="2"/>
</dbReference>
<accession>A0A841JVQ0</accession>